<feature type="transmembrane region" description="Helical" evidence="1">
    <location>
        <begin position="322"/>
        <end position="343"/>
    </location>
</feature>
<organism evidence="2 3">
    <name type="scientific">Pusillibacter faecalis</name>
    <dbReference type="NCBI Taxonomy" id="2714358"/>
    <lineage>
        <taxon>Bacteria</taxon>
        <taxon>Bacillati</taxon>
        <taxon>Bacillota</taxon>
        <taxon>Clostridia</taxon>
        <taxon>Eubacteriales</taxon>
        <taxon>Oscillospiraceae</taxon>
        <taxon>Pusillibacter</taxon>
    </lineage>
</organism>
<accession>A0A810QHV8</accession>
<dbReference type="InterPro" id="IPR017516">
    <property type="entry name" value="AbrB_dup"/>
</dbReference>
<reference evidence="2" key="1">
    <citation type="submission" date="2020-09" db="EMBL/GenBank/DDBJ databases">
        <title>New species isolated from human feces.</title>
        <authorList>
            <person name="Kitahara M."/>
            <person name="Shigeno Y."/>
            <person name="Shime M."/>
            <person name="Matsumoto Y."/>
            <person name="Nakamura S."/>
            <person name="Motooka D."/>
            <person name="Fukuoka S."/>
            <person name="Nishikawa H."/>
            <person name="Benno Y."/>
        </authorList>
    </citation>
    <scope>NUCLEOTIDE SEQUENCE</scope>
    <source>
        <strain evidence="2">MM59</strain>
        <plasmid evidence="2">pMM59_01</plasmid>
    </source>
</reference>
<feature type="transmembrane region" description="Helical" evidence="1">
    <location>
        <begin position="207"/>
        <end position="227"/>
    </location>
</feature>
<dbReference type="EMBL" id="AP023421">
    <property type="protein sequence ID" value="BCK85687.1"/>
    <property type="molecule type" value="Genomic_DNA"/>
</dbReference>
<dbReference type="InterPro" id="IPR007820">
    <property type="entry name" value="AbrB_fam"/>
</dbReference>
<dbReference type="AlphaFoldDB" id="A0A810QHV8"/>
<keyword evidence="1" id="KW-0812">Transmembrane</keyword>
<proteinExistence type="predicted"/>
<feature type="transmembrane region" description="Helical" evidence="1">
    <location>
        <begin position="184"/>
        <end position="201"/>
    </location>
</feature>
<sequence>MTVFLTLLTAAIGGILFLLLKIPGSLMVGAMLITILFNLLTGRGMLPGGASVFVQFLLGAYIGTMLHREDIKKLKKLWAPALLLLLGMTAYAIFMGVFFSKTADCDILTAMYATAPGGMVEVCLFAGDTGGDTSLIAAFHTLRTAILYLAVPVMATVILKKREKNTGEAIYVHHEGQKTSRKTLFLQMLFTLAVGAIGAIIGKISSVPAGTLLFTIVITGAVTIFTGKTYMPRWLKRTAQILSGAVIGMRCNIKDFLYIKNVLPSVLLIIFGYLLLTVVLGSLLSRKGYVDLPTGIFSCCAGGVSDVTLVASDYDVDIAKVVLLHLVRYLSIFVTYPILGAIFS</sequence>
<dbReference type="Proteomes" id="UP000679848">
    <property type="component" value="Plasmid pMM59_01"/>
</dbReference>
<dbReference type="Pfam" id="PF05145">
    <property type="entry name" value="AbrB"/>
    <property type="match status" value="1"/>
</dbReference>
<dbReference type="PANTHER" id="PTHR38457">
    <property type="entry name" value="REGULATOR ABRB-RELATED"/>
    <property type="match status" value="1"/>
</dbReference>
<protein>
    <submittedName>
        <fullName evidence="2">Membrane protein</fullName>
    </submittedName>
</protein>
<evidence type="ECO:0000256" key="1">
    <source>
        <dbReference type="SAM" id="Phobius"/>
    </source>
</evidence>
<feature type="transmembrane region" description="Helical" evidence="1">
    <location>
        <begin position="78"/>
        <end position="99"/>
    </location>
</feature>
<keyword evidence="1" id="KW-0472">Membrane</keyword>
<name>A0A810QHV8_9FIRM</name>
<feature type="transmembrane region" description="Helical" evidence="1">
    <location>
        <begin position="262"/>
        <end position="284"/>
    </location>
</feature>
<keyword evidence="2" id="KW-0614">Plasmid</keyword>
<dbReference type="GO" id="GO:0010468">
    <property type="term" value="P:regulation of gene expression"/>
    <property type="evidence" value="ECO:0007669"/>
    <property type="project" value="InterPro"/>
</dbReference>
<feature type="transmembrane region" description="Helical" evidence="1">
    <location>
        <begin position="46"/>
        <end position="66"/>
    </location>
</feature>
<dbReference type="GO" id="GO:0016020">
    <property type="term" value="C:membrane"/>
    <property type="evidence" value="ECO:0007669"/>
    <property type="project" value="InterPro"/>
</dbReference>
<dbReference type="KEGG" id="pfaa:MM59RIKEN_30060"/>
<dbReference type="NCBIfam" id="TIGR03082">
    <property type="entry name" value="Gneg_AbrB_dup"/>
    <property type="match status" value="2"/>
</dbReference>
<keyword evidence="3" id="KW-1185">Reference proteome</keyword>
<dbReference type="PANTHER" id="PTHR38457:SF1">
    <property type="entry name" value="REGULATOR ABRB-RELATED"/>
    <property type="match status" value="1"/>
</dbReference>
<feature type="transmembrane region" description="Helical" evidence="1">
    <location>
        <begin position="135"/>
        <end position="159"/>
    </location>
</feature>
<evidence type="ECO:0000313" key="2">
    <source>
        <dbReference type="EMBL" id="BCK85687.1"/>
    </source>
</evidence>
<feature type="transmembrane region" description="Helical" evidence="1">
    <location>
        <begin position="7"/>
        <end position="40"/>
    </location>
</feature>
<dbReference type="PIRSF" id="PIRSF038991">
    <property type="entry name" value="Protein_AbrB"/>
    <property type="match status" value="1"/>
</dbReference>
<keyword evidence="1" id="KW-1133">Transmembrane helix</keyword>
<evidence type="ECO:0000313" key="3">
    <source>
        <dbReference type="Proteomes" id="UP000679848"/>
    </source>
</evidence>
<gene>
    <name evidence="2" type="ORF">MM59RIKEN_30060</name>
</gene>
<geneLocation type="plasmid" evidence="2 3">
    <name>pMM59_01</name>
</geneLocation>